<dbReference type="EMBL" id="JBJJXI010000098">
    <property type="protein sequence ID" value="KAL3393405.1"/>
    <property type="molecule type" value="Genomic_DNA"/>
</dbReference>
<proteinExistence type="predicted"/>
<dbReference type="Proteomes" id="UP001627154">
    <property type="component" value="Unassembled WGS sequence"/>
</dbReference>
<keyword evidence="2" id="KW-1185">Reference proteome</keyword>
<reference evidence="1 2" key="1">
    <citation type="journal article" date="2024" name="bioRxiv">
        <title>A reference genome for Trichogramma kaykai: A tiny desert-dwelling parasitoid wasp with competing sex-ratio distorters.</title>
        <authorList>
            <person name="Culotta J."/>
            <person name="Lindsey A.R."/>
        </authorList>
    </citation>
    <scope>NUCLEOTIDE SEQUENCE [LARGE SCALE GENOMIC DNA]</scope>
    <source>
        <strain evidence="1 2">KSX58</strain>
    </source>
</reference>
<sequence>MSQEDRLTLSFEISPRAARRTYCTCTKLTLLLSLSLSLFCHSSSSAACAAAARGRANNILTLRYRPNNRKCAVHMQHTHGNSSHKYTKAIRIISYPKVLMIETVARCTL</sequence>
<name>A0ABD2WL09_9HYME</name>
<accession>A0ABD2WL09</accession>
<evidence type="ECO:0000313" key="2">
    <source>
        <dbReference type="Proteomes" id="UP001627154"/>
    </source>
</evidence>
<protein>
    <recommendedName>
        <fullName evidence="3">Secreted protein</fullName>
    </recommendedName>
</protein>
<dbReference type="AlphaFoldDB" id="A0ABD2WL09"/>
<gene>
    <name evidence="1" type="ORF">TKK_012267</name>
</gene>
<evidence type="ECO:0008006" key="3">
    <source>
        <dbReference type="Google" id="ProtNLM"/>
    </source>
</evidence>
<evidence type="ECO:0000313" key="1">
    <source>
        <dbReference type="EMBL" id="KAL3393405.1"/>
    </source>
</evidence>
<comment type="caution">
    <text evidence="1">The sequence shown here is derived from an EMBL/GenBank/DDBJ whole genome shotgun (WGS) entry which is preliminary data.</text>
</comment>
<organism evidence="1 2">
    <name type="scientific">Trichogramma kaykai</name>
    <dbReference type="NCBI Taxonomy" id="54128"/>
    <lineage>
        <taxon>Eukaryota</taxon>
        <taxon>Metazoa</taxon>
        <taxon>Ecdysozoa</taxon>
        <taxon>Arthropoda</taxon>
        <taxon>Hexapoda</taxon>
        <taxon>Insecta</taxon>
        <taxon>Pterygota</taxon>
        <taxon>Neoptera</taxon>
        <taxon>Endopterygota</taxon>
        <taxon>Hymenoptera</taxon>
        <taxon>Apocrita</taxon>
        <taxon>Proctotrupomorpha</taxon>
        <taxon>Chalcidoidea</taxon>
        <taxon>Trichogrammatidae</taxon>
        <taxon>Trichogramma</taxon>
    </lineage>
</organism>